<gene>
    <name evidence="4" type="ORF">MOMUL_25330</name>
</gene>
<evidence type="ECO:0000259" key="2">
    <source>
        <dbReference type="Pfam" id="PF03972"/>
    </source>
</evidence>
<dbReference type="Gene3D" id="3.30.1330.120">
    <property type="entry name" value="2-methylcitrate dehydratase PrpD"/>
    <property type="match status" value="1"/>
</dbReference>
<evidence type="ECO:0000259" key="3">
    <source>
        <dbReference type="Pfam" id="PF19305"/>
    </source>
</evidence>
<dbReference type="Pfam" id="PF03972">
    <property type="entry name" value="MmgE_PrpD_N"/>
    <property type="match status" value="1"/>
</dbReference>
<dbReference type="Gene3D" id="1.10.4100.10">
    <property type="entry name" value="2-methylcitrate dehydratase PrpD"/>
    <property type="match status" value="1"/>
</dbReference>
<dbReference type="PANTHER" id="PTHR16943">
    <property type="entry name" value="2-METHYLCITRATE DEHYDRATASE-RELATED"/>
    <property type="match status" value="1"/>
</dbReference>
<dbReference type="Proteomes" id="UP000075670">
    <property type="component" value="Unassembled WGS sequence"/>
</dbReference>
<evidence type="ECO:0000256" key="1">
    <source>
        <dbReference type="ARBA" id="ARBA00006174"/>
    </source>
</evidence>
<evidence type="ECO:0000313" key="5">
    <source>
        <dbReference type="Proteomes" id="UP000075670"/>
    </source>
</evidence>
<dbReference type="InterPro" id="IPR045336">
    <property type="entry name" value="MmgE_PrpD_N"/>
</dbReference>
<accession>A0A151AUB4</accession>
<name>A0A151AUB4_9FIRM</name>
<sequence length="451" mass="48475">MSEFVAELSYNDLPDAVRFKAKLCLLDTLGCALGACRHPDIAKLIKAMRLLAGEGNSTIWGEEQPASLGAAIMANSSMAHTFDFDDFHKKGKVHCGAIIIPVVLAIAEHEKISGREIITAIVAGYEVMLRVAMAVDAAAHRLQGWHGTATCGTFGAAAAAGKLLGLDKYWLANALGTAGTQSGGLWAFTADGAMTKKFHAGRAAWSGTLAALMARAGFTGATKIFEAEDGGFLRAFSGNPHPDLLTDGLGENWEILKVGFKPYACCRTVHPAISAAIELSKKHNLNWEQVKEAQKIKVYTYLVAKKQNDLPLPPLNPNMAQFNLPFLVALALREGTVQVNHFNEQTIGDPDLLAVASKVDVEVDPEIERKFPEQWSCRVEIINKSGEAIGLAIESAKGDPGNPLDLAAHHDKFNGLLAVSPYSHLTSLLEEIVLKLEEEQSGQMLLSSLSL</sequence>
<protein>
    <submittedName>
        <fullName evidence="4">2-methylcitrate dehydratase</fullName>
    </submittedName>
</protein>
<feature type="domain" description="MmgE/PrpD N-terminal" evidence="2">
    <location>
        <begin position="1"/>
        <end position="243"/>
    </location>
</feature>
<evidence type="ECO:0000313" key="4">
    <source>
        <dbReference type="EMBL" id="KYH31153.1"/>
    </source>
</evidence>
<dbReference type="EMBL" id="LTBC01000014">
    <property type="protein sequence ID" value="KYH31153.1"/>
    <property type="molecule type" value="Genomic_DNA"/>
</dbReference>
<comment type="caution">
    <text evidence="4">The sequence shown here is derived from an EMBL/GenBank/DDBJ whole genome shotgun (WGS) entry which is preliminary data.</text>
</comment>
<dbReference type="AlphaFoldDB" id="A0A151AUB4"/>
<dbReference type="GO" id="GO:0016829">
    <property type="term" value="F:lyase activity"/>
    <property type="evidence" value="ECO:0007669"/>
    <property type="project" value="InterPro"/>
</dbReference>
<proteinExistence type="inferred from homology"/>
<keyword evidence="5" id="KW-1185">Reference proteome</keyword>
<feature type="domain" description="MmgE/PrpD C-terminal" evidence="3">
    <location>
        <begin position="263"/>
        <end position="418"/>
    </location>
</feature>
<dbReference type="PATRIC" id="fig|1122241.3.peg.2689"/>
<dbReference type="InterPro" id="IPR042183">
    <property type="entry name" value="MmgE/PrpD_sf_1"/>
</dbReference>
<organism evidence="4 5">
    <name type="scientific">Moorella mulderi DSM 14980</name>
    <dbReference type="NCBI Taxonomy" id="1122241"/>
    <lineage>
        <taxon>Bacteria</taxon>
        <taxon>Bacillati</taxon>
        <taxon>Bacillota</taxon>
        <taxon>Clostridia</taxon>
        <taxon>Neomoorellales</taxon>
        <taxon>Neomoorellaceae</taxon>
        <taxon>Neomoorella</taxon>
    </lineage>
</organism>
<dbReference type="InterPro" id="IPR042188">
    <property type="entry name" value="MmgE/PrpD_sf_2"/>
</dbReference>
<dbReference type="Pfam" id="PF19305">
    <property type="entry name" value="MmgE_PrpD_C"/>
    <property type="match status" value="1"/>
</dbReference>
<dbReference type="InterPro" id="IPR045337">
    <property type="entry name" value="MmgE_PrpD_C"/>
</dbReference>
<reference evidence="4 5" key="1">
    <citation type="submission" date="2016-02" db="EMBL/GenBank/DDBJ databases">
        <title>Genome sequence of Moorella mulderi DSM 14980.</title>
        <authorList>
            <person name="Poehlein A."/>
            <person name="Daniel R."/>
        </authorList>
    </citation>
    <scope>NUCLEOTIDE SEQUENCE [LARGE SCALE GENOMIC DNA]</scope>
    <source>
        <strain evidence="4 5">DSM 14980</strain>
    </source>
</reference>
<dbReference type="SUPFAM" id="SSF103378">
    <property type="entry name" value="2-methylcitrate dehydratase PrpD"/>
    <property type="match status" value="1"/>
</dbReference>
<dbReference type="InterPro" id="IPR036148">
    <property type="entry name" value="MmgE/PrpD_sf"/>
</dbReference>
<dbReference type="PANTHER" id="PTHR16943:SF8">
    <property type="entry name" value="2-METHYLCITRATE DEHYDRATASE"/>
    <property type="match status" value="1"/>
</dbReference>
<dbReference type="InterPro" id="IPR005656">
    <property type="entry name" value="MmgE_PrpD"/>
</dbReference>
<comment type="similarity">
    <text evidence="1">Belongs to the PrpD family.</text>
</comment>